<evidence type="ECO:0000256" key="1">
    <source>
        <dbReference type="SAM" id="Phobius"/>
    </source>
</evidence>
<dbReference type="InterPro" id="IPR052900">
    <property type="entry name" value="Phospholipid_Metab_Enz"/>
</dbReference>
<proteinExistence type="predicted"/>
<gene>
    <name evidence="3" type="ORF">ACA1_097100</name>
</gene>
<keyword evidence="1" id="KW-1133">Transmembrane helix</keyword>
<dbReference type="OrthoDB" id="2100241at2759"/>
<dbReference type="OMA" id="SGPMVGY"/>
<dbReference type="VEuPathDB" id="AmoebaDB:ACA1_097100"/>
<sequence>MRKRATVTAGEVQPLRCKPVEKLEPPATSRGRATASSWRRCKLLAFVLLLPVLLGSFIYVRNRLHDPQFETEFLLGAVTDRTARVWVYAAHHSHVLVHYRPASLGGEVWQASAVQRVESAKERHWTLVVDLNELTPNTTYHYRVLFFKSDPSSAASTSEVHRFRTYPPVGEGARLSFVYGSCIEMGFPWPFDSLEVLSTWKRLYDPLFALILGDIVYADLPFPMPFERAYRKLLTDAHYARFFKDASRYAIYDDHELANNWDRGADLPLYRDAMEAYDAFIGSANPELPQERPLHEVPFAERKRYYSFTVGNVGFFVLDERPYRSGNYEQDGPNKTMLGAQQKECLKRWLVETNDTLAFRFIASPGMFASVGGPADGWAFFEHEREELFDFMEDRSMRGVVLLSGDVHWAGAFEHRKGLYEFATSPIHTFPLFPNVLAPNGDNKTRPEARTLFTHTWTFHYSVVEIDTEAERPFVRHTTYAYLLDSNNPYPIHDIKLFIDDVQLSPPPA</sequence>
<dbReference type="PANTHER" id="PTHR43606:SF2">
    <property type="entry name" value="ALKALINE PHOSPHATASE FAMILY PROTEIN (AFU_ORTHOLOGUE AFUA_5G03860)"/>
    <property type="match status" value="1"/>
</dbReference>
<keyword evidence="4" id="KW-1185">Reference proteome</keyword>
<dbReference type="InterPro" id="IPR038607">
    <property type="entry name" value="PhoD-like_sf"/>
</dbReference>
<feature type="domain" description="PhoD-like phosphatase metallophosphatase" evidence="2">
    <location>
        <begin position="226"/>
        <end position="437"/>
    </location>
</feature>
<dbReference type="EMBL" id="KB008103">
    <property type="protein sequence ID" value="ELR13027.1"/>
    <property type="molecule type" value="Genomic_DNA"/>
</dbReference>
<accession>L8GJ41</accession>
<reference evidence="3 4" key="1">
    <citation type="journal article" date="2013" name="Genome Biol.">
        <title>Genome of Acanthamoeba castellanii highlights extensive lateral gene transfer and early evolution of tyrosine kinase signaling.</title>
        <authorList>
            <person name="Clarke M."/>
            <person name="Lohan A.J."/>
            <person name="Liu B."/>
            <person name="Lagkouvardos I."/>
            <person name="Roy S."/>
            <person name="Zafar N."/>
            <person name="Bertelli C."/>
            <person name="Schilde C."/>
            <person name="Kianianmomeni A."/>
            <person name="Burglin T.R."/>
            <person name="Frech C."/>
            <person name="Turcotte B."/>
            <person name="Kopec K.O."/>
            <person name="Synnott J.M."/>
            <person name="Choo C."/>
            <person name="Paponov I."/>
            <person name="Finkler A."/>
            <person name="Soon Heng Tan C."/>
            <person name="Hutchins A.P."/>
            <person name="Weinmeier T."/>
            <person name="Rattei T."/>
            <person name="Chu J.S."/>
            <person name="Gimenez G."/>
            <person name="Irimia M."/>
            <person name="Rigden D.J."/>
            <person name="Fitzpatrick D.A."/>
            <person name="Lorenzo-Morales J."/>
            <person name="Bateman A."/>
            <person name="Chiu C.H."/>
            <person name="Tang P."/>
            <person name="Hegemann P."/>
            <person name="Fromm H."/>
            <person name="Raoult D."/>
            <person name="Greub G."/>
            <person name="Miranda-Saavedra D."/>
            <person name="Chen N."/>
            <person name="Nash P."/>
            <person name="Ginger M.L."/>
            <person name="Horn M."/>
            <person name="Schaap P."/>
            <person name="Caler L."/>
            <person name="Loftus B."/>
        </authorList>
    </citation>
    <scope>NUCLEOTIDE SEQUENCE [LARGE SCALE GENOMIC DNA]</scope>
    <source>
        <strain evidence="3 4">Neff</strain>
    </source>
</reference>
<dbReference type="Pfam" id="PF09423">
    <property type="entry name" value="PhoD"/>
    <property type="match status" value="1"/>
</dbReference>
<dbReference type="InterPro" id="IPR018946">
    <property type="entry name" value="PhoD-like_MPP"/>
</dbReference>
<dbReference type="InterPro" id="IPR029052">
    <property type="entry name" value="Metallo-depent_PP-like"/>
</dbReference>
<evidence type="ECO:0000313" key="3">
    <source>
        <dbReference type="EMBL" id="ELR13027.1"/>
    </source>
</evidence>
<dbReference type="Proteomes" id="UP000011083">
    <property type="component" value="Unassembled WGS sequence"/>
</dbReference>
<dbReference type="CDD" id="cd07389">
    <property type="entry name" value="MPP_PhoD"/>
    <property type="match status" value="1"/>
</dbReference>
<dbReference type="Gene3D" id="3.60.21.70">
    <property type="entry name" value="PhoD-like phosphatase"/>
    <property type="match status" value="1"/>
</dbReference>
<dbReference type="SUPFAM" id="SSF56300">
    <property type="entry name" value="Metallo-dependent phosphatases"/>
    <property type="match status" value="1"/>
</dbReference>
<dbReference type="KEGG" id="acan:ACA1_097100"/>
<dbReference type="RefSeq" id="XP_004335040.1">
    <property type="nucleotide sequence ID" value="XM_004334992.1"/>
</dbReference>
<feature type="transmembrane region" description="Helical" evidence="1">
    <location>
        <begin position="43"/>
        <end position="60"/>
    </location>
</feature>
<organism evidence="3 4">
    <name type="scientific">Acanthamoeba castellanii (strain ATCC 30010 / Neff)</name>
    <dbReference type="NCBI Taxonomy" id="1257118"/>
    <lineage>
        <taxon>Eukaryota</taxon>
        <taxon>Amoebozoa</taxon>
        <taxon>Discosea</taxon>
        <taxon>Longamoebia</taxon>
        <taxon>Centramoebida</taxon>
        <taxon>Acanthamoebidae</taxon>
        <taxon>Acanthamoeba</taxon>
    </lineage>
</organism>
<evidence type="ECO:0000259" key="2">
    <source>
        <dbReference type="Pfam" id="PF09423"/>
    </source>
</evidence>
<dbReference type="PANTHER" id="PTHR43606">
    <property type="entry name" value="PHOSPHATASE, PUTATIVE (AFU_ORTHOLOGUE AFUA_6G08710)-RELATED"/>
    <property type="match status" value="1"/>
</dbReference>
<keyword evidence="1" id="KW-0472">Membrane</keyword>
<keyword evidence="1" id="KW-0812">Transmembrane</keyword>
<evidence type="ECO:0000313" key="4">
    <source>
        <dbReference type="Proteomes" id="UP000011083"/>
    </source>
</evidence>
<name>L8GJ41_ACACF</name>
<dbReference type="Gene3D" id="2.60.40.380">
    <property type="entry name" value="Purple acid phosphatase-like, N-terminal"/>
    <property type="match status" value="1"/>
</dbReference>
<dbReference type="GeneID" id="14913188"/>
<dbReference type="AlphaFoldDB" id="L8GJ41"/>
<dbReference type="STRING" id="1257118.L8GJ41"/>
<protein>
    <submittedName>
        <fullName evidence="3">Alkaline phosphatase D, putative</fullName>
    </submittedName>
</protein>